<evidence type="ECO:0000313" key="18">
    <source>
        <dbReference type="Proteomes" id="UP000518605"/>
    </source>
</evidence>
<keyword evidence="18" id="KW-1185">Reference proteome</keyword>
<dbReference type="GO" id="GO:0000155">
    <property type="term" value="F:phosphorelay sensor kinase activity"/>
    <property type="evidence" value="ECO:0007669"/>
    <property type="project" value="InterPro"/>
</dbReference>
<keyword evidence="11 14" id="KW-1133">Transmembrane helix</keyword>
<evidence type="ECO:0000256" key="4">
    <source>
        <dbReference type="ARBA" id="ARBA00022475"/>
    </source>
</evidence>
<feature type="transmembrane region" description="Helical" evidence="14">
    <location>
        <begin position="100"/>
        <end position="124"/>
    </location>
</feature>
<protein>
    <recommendedName>
        <fullName evidence="3">histidine kinase</fullName>
        <ecNumber evidence="3">2.7.13.3</ecNumber>
    </recommendedName>
</protein>
<dbReference type="RefSeq" id="WP_246431579.1">
    <property type="nucleotide sequence ID" value="NZ_CBCSLB010000004.1"/>
</dbReference>
<evidence type="ECO:0000256" key="3">
    <source>
        <dbReference type="ARBA" id="ARBA00012438"/>
    </source>
</evidence>
<proteinExistence type="predicted"/>
<dbReference type="SMART" id="SM00304">
    <property type="entry name" value="HAMP"/>
    <property type="match status" value="1"/>
</dbReference>
<dbReference type="Gene3D" id="6.10.340.10">
    <property type="match status" value="1"/>
</dbReference>
<reference evidence="17 18" key="1">
    <citation type="submission" date="2020-08" db="EMBL/GenBank/DDBJ databases">
        <title>Genomic Encyclopedia of Type Strains, Phase III (KMG-III): the genomes of soil and plant-associated and newly described type strains.</title>
        <authorList>
            <person name="Whitman W."/>
        </authorList>
    </citation>
    <scope>NUCLEOTIDE SEQUENCE [LARGE SCALE GENOMIC DNA]</scope>
    <source>
        <strain evidence="17 18">CECT 8234</strain>
    </source>
</reference>
<evidence type="ECO:0000256" key="12">
    <source>
        <dbReference type="ARBA" id="ARBA00023012"/>
    </source>
</evidence>
<dbReference type="Pfam" id="PF02518">
    <property type="entry name" value="HATPase_c"/>
    <property type="match status" value="1"/>
</dbReference>
<name>A0A7W5C4H9_9BACL</name>
<evidence type="ECO:0000256" key="2">
    <source>
        <dbReference type="ARBA" id="ARBA00004651"/>
    </source>
</evidence>
<feature type="transmembrane region" description="Helical" evidence="14">
    <location>
        <begin position="136"/>
        <end position="164"/>
    </location>
</feature>
<keyword evidence="8" id="KW-0547">Nucleotide-binding</keyword>
<evidence type="ECO:0000256" key="14">
    <source>
        <dbReference type="SAM" id="Phobius"/>
    </source>
</evidence>
<keyword evidence="13 14" id="KW-0472">Membrane</keyword>
<dbReference type="FunFam" id="3.30.565.10:FF:000013">
    <property type="entry name" value="Two-component sensor histidine kinase"/>
    <property type="match status" value="1"/>
</dbReference>
<dbReference type="GO" id="GO:0005886">
    <property type="term" value="C:plasma membrane"/>
    <property type="evidence" value="ECO:0007669"/>
    <property type="project" value="UniProtKB-SubCell"/>
</dbReference>
<evidence type="ECO:0000313" key="17">
    <source>
        <dbReference type="EMBL" id="MBB3150727.1"/>
    </source>
</evidence>
<dbReference type="PANTHER" id="PTHR45528:SF1">
    <property type="entry name" value="SENSOR HISTIDINE KINASE CPXA"/>
    <property type="match status" value="1"/>
</dbReference>
<dbReference type="CDD" id="cd06225">
    <property type="entry name" value="HAMP"/>
    <property type="match status" value="1"/>
</dbReference>
<evidence type="ECO:0000256" key="10">
    <source>
        <dbReference type="ARBA" id="ARBA00022840"/>
    </source>
</evidence>
<dbReference type="InterPro" id="IPR050398">
    <property type="entry name" value="HssS/ArlS-like"/>
</dbReference>
<keyword evidence="10" id="KW-0067">ATP-binding</keyword>
<evidence type="ECO:0000256" key="7">
    <source>
        <dbReference type="ARBA" id="ARBA00022692"/>
    </source>
</evidence>
<dbReference type="InterPro" id="IPR003660">
    <property type="entry name" value="HAMP_dom"/>
</dbReference>
<dbReference type="PROSITE" id="PS50885">
    <property type="entry name" value="HAMP"/>
    <property type="match status" value="1"/>
</dbReference>
<dbReference type="CDD" id="cd00075">
    <property type="entry name" value="HATPase"/>
    <property type="match status" value="1"/>
</dbReference>
<evidence type="ECO:0000256" key="5">
    <source>
        <dbReference type="ARBA" id="ARBA00022553"/>
    </source>
</evidence>
<keyword evidence="5" id="KW-0597">Phosphoprotein</keyword>
<evidence type="ECO:0000256" key="6">
    <source>
        <dbReference type="ARBA" id="ARBA00022679"/>
    </source>
</evidence>
<dbReference type="EC" id="2.7.13.3" evidence="3"/>
<keyword evidence="12" id="KW-0902">Two-component regulatory system</keyword>
<evidence type="ECO:0000256" key="8">
    <source>
        <dbReference type="ARBA" id="ARBA00022741"/>
    </source>
</evidence>
<dbReference type="Gene3D" id="3.30.565.10">
    <property type="entry name" value="Histidine kinase-like ATPase, C-terminal domain"/>
    <property type="match status" value="1"/>
</dbReference>
<feature type="transmembrane region" description="Helical" evidence="14">
    <location>
        <begin position="48"/>
        <end position="69"/>
    </location>
</feature>
<gene>
    <name evidence="17" type="ORF">FHS16_000761</name>
</gene>
<dbReference type="SUPFAM" id="SSF55874">
    <property type="entry name" value="ATPase domain of HSP90 chaperone/DNA topoisomerase II/histidine kinase"/>
    <property type="match status" value="1"/>
</dbReference>
<dbReference type="PANTHER" id="PTHR45528">
    <property type="entry name" value="SENSOR HISTIDINE KINASE CPXA"/>
    <property type="match status" value="1"/>
</dbReference>
<organism evidence="17 18">
    <name type="scientific">Paenibacillus endophyticus</name>
    <dbReference type="NCBI Taxonomy" id="1294268"/>
    <lineage>
        <taxon>Bacteria</taxon>
        <taxon>Bacillati</taxon>
        <taxon>Bacillota</taxon>
        <taxon>Bacilli</taxon>
        <taxon>Bacillales</taxon>
        <taxon>Paenibacillaceae</taxon>
        <taxon>Paenibacillus</taxon>
    </lineage>
</organism>
<dbReference type="InterPro" id="IPR036097">
    <property type="entry name" value="HisK_dim/P_sf"/>
</dbReference>
<evidence type="ECO:0000256" key="1">
    <source>
        <dbReference type="ARBA" id="ARBA00000085"/>
    </source>
</evidence>
<dbReference type="PRINTS" id="PR00344">
    <property type="entry name" value="BCTRLSENSOR"/>
</dbReference>
<keyword evidence="4" id="KW-1003">Cell membrane</keyword>
<dbReference type="InterPro" id="IPR003594">
    <property type="entry name" value="HATPase_dom"/>
</dbReference>
<evidence type="ECO:0000259" key="16">
    <source>
        <dbReference type="PROSITE" id="PS50885"/>
    </source>
</evidence>
<feature type="domain" description="HAMP" evidence="16">
    <location>
        <begin position="167"/>
        <end position="219"/>
    </location>
</feature>
<dbReference type="PROSITE" id="PS50109">
    <property type="entry name" value="HIS_KIN"/>
    <property type="match status" value="1"/>
</dbReference>
<dbReference type="Gene3D" id="1.10.287.130">
    <property type="match status" value="1"/>
</dbReference>
<evidence type="ECO:0000256" key="13">
    <source>
        <dbReference type="ARBA" id="ARBA00023136"/>
    </source>
</evidence>
<sequence>MKKNPIYTWAAASLAIALLTALLARMLLAFMLQVPPYNKPLKWLIEHVGSLPIILAVAVLIFGVCYIKLFQQKLAWFRSGAGKSALKPPTSHPLFRTIRWTFMAAFLQSLVLMIFFVIAGHLLAYALMQYTSYNRVLVWIVNHIGSTPIVAMFGCLLFLAFFFWTSRKMIADLKEIKNGLQHMAAGKLDHAIPVKGSDELGEIARSINALGQQFNLLLQEERNAERSKNDLITGVSHDLRTPLTSILGYLELIEQDRYQDEVELRYFVNIAYEKSKHLKGLIDDLFEYTKLNNDMPLALTELDIANFAAQLAEEFVPSLEKADMSCRIQASAQRLLIMADGDLLARAFDNLMANAIQYGHKGKFIDILITRTDEEAIVRFINYGDPIPVKDIAYIFDRFYRADRSRTAETGGTGLGLAITRSIVEAHSGLISVSSTAVETCFETRFPIAKLVS</sequence>
<comment type="catalytic activity">
    <reaction evidence="1">
        <text>ATP + protein L-histidine = ADP + protein N-phospho-L-histidine.</text>
        <dbReference type="EC" id="2.7.13.3"/>
    </reaction>
</comment>
<keyword evidence="9 17" id="KW-0418">Kinase</keyword>
<dbReference type="InterPro" id="IPR036890">
    <property type="entry name" value="HATPase_C_sf"/>
</dbReference>
<accession>A0A7W5C4H9</accession>
<dbReference type="SMART" id="SM00388">
    <property type="entry name" value="HisKA"/>
    <property type="match status" value="1"/>
</dbReference>
<keyword evidence="7 14" id="KW-0812">Transmembrane</keyword>
<dbReference type="SUPFAM" id="SSF158472">
    <property type="entry name" value="HAMP domain-like"/>
    <property type="match status" value="1"/>
</dbReference>
<comment type="subcellular location">
    <subcellularLocation>
        <location evidence="2">Cell membrane</location>
        <topology evidence="2">Multi-pass membrane protein</topology>
    </subcellularLocation>
</comment>
<dbReference type="GO" id="GO:0005524">
    <property type="term" value="F:ATP binding"/>
    <property type="evidence" value="ECO:0007669"/>
    <property type="project" value="UniProtKB-KW"/>
</dbReference>
<dbReference type="InterPro" id="IPR003661">
    <property type="entry name" value="HisK_dim/P_dom"/>
</dbReference>
<dbReference type="CDD" id="cd00082">
    <property type="entry name" value="HisKA"/>
    <property type="match status" value="1"/>
</dbReference>
<dbReference type="InterPro" id="IPR004358">
    <property type="entry name" value="Sig_transdc_His_kin-like_C"/>
</dbReference>
<comment type="caution">
    <text evidence="17">The sequence shown here is derived from an EMBL/GenBank/DDBJ whole genome shotgun (WGS) entry which is preliminary data.</text>
</comment>
<evidence type="ECO:0000256" key="11">
    <source>
        <dbReference type="ARBA" id="ARBA00022989"/>
    </source>
</evidence>
<feature type="domain" description="Histidine kinase" evidence="15">
    <location>
        <begin position="234"/>
        <end position="450"/>
    </location>
</feature>
<dbReference type="SUPFAM" id="SSF47384">
    <property type="entry name" value="Homodimeric domain of signal transducing histidine kinase"/>
    <property type="match status" value="1"/>
</dbReference>
<dbReference type="EMBL" id="JACHXW010000002">
    <property type="protein sequence ID" value="MBB3150727.1"/>
    <property type="molecule type" value="Genomic_DNA"/>
</dbReference>
<dbReference type="Pfam" id="PF00672">
    <property type="entry name" value="HAMP"/>
    <property type="match status" value="1"/>
</dbReference>
<dbReference type="AlphaFoldDB" id="A0A7W5C4H9"/>
<evidence type="ECO:0000256" key="9">
    <source>
        <dbReference type="ARBA" id="ARBA00022777"/>
    </source>
</evidence>
<dbReference type="Proteomes" id="UP000518605">
    <property type="component" value="Unassembled WGS sequence"/>
</dbReference>
<dbReference type="SMART" id="SM00387">
    <property type="entry name" value="HATPase_c"/>
    <property type="match status" value="1"/>
</dbReference>
<dbReference type="InterPro" id="IPR005467">
    <property type="entry name" value="His_kinase_dom"/>
</dbReference>
<dbReference type="FunFam" id="1.10.287.130:FF:000008">
    <property type="entry name" value="Two-component sensor histidine kinase"/>
    <property type="match status" value="1"/>
</dbReference>
<dbReference type="Pfam" id="PF00512">
    <property type="entry name" value="HisKA"/>
    <property type="match status" value="1"/>
</dbReference>
<evidence type="ECO:0000259" key="15">
    <source>
        <dbReference type="PROSITE" id="PS50109"/>
    </source>
</evidence>
<keyword evidence="6" id="KW-0808">Transferase</keyword>